<proteinExistence type="predicted"/>
<accession>A0ABS3D375</accession>
<evidence type="ECO:0008006" key="3">
    <source>
        <dbReference type="Google" id="ProtNLM"/>
    </source>
</evidence>
<dbReference type="PROSITE" id="PS51257">
    <property type="entry name" value="PROKAR_LIPOPROTEIN"/>
    <property type="match status" value="1"/>
</dbReference>
<dbReference type="RefSeq" id="WP_206596700.1">
    <property type="nucleotide sequence ID" value="NZ_JAFKCS010000218.1"/>
</dbReference>
<reference evidence="1 2" key="1">
    <citation type="submission" date="2021-03" db="EMBL/GenBank/DDBJ databases">
        <title>novel species isolated from a fishpond in China.</title>
        <authorList>
            <person name="Lu H."/>
            <person name="Cai Z."/>
        </authorList>
    </citation>
    <scope>NUCLEOTIDE SEQUENCE [LARGE SCALE GENOMIC DNA]</scope>
    <source>
        <strain evidence="1 2">Y57</strain>
    </source>
</reference>
<evidence type="ECO:0000313" key="2">
    <source>
        <dbReference type="Proteomes" id="UP000663992"/>
    </source>
</evidence>
<protein>
    <recommendedName>
        <fullName evidence="3">Lipoprotein</fullName>
    </recommendedName>
</protein>
<name>A0ABS3D375_9ALTE</name>
<organism evidence="1 2">
    <name type="scientific">Bowmanella yangjiangensis</name>
    <dbReference type="NCBI Taxonomy" id="2811230"/>
    <lineage>
        <taxon>Bacteria</taxon>
        <taxon>Pseudomonadati</taxon>
        <taxon>Pseudomonadota</taxon>
        <taxon>Gammaproteobacteria</taxon>
        <taxon>Alteromonadales</taxon>
        <taxon>Alteromonadaceae</taxon>
        <taxon>Bowmanella</taxon>
    </lineage>
</organism>
<keyword evidence="2" id="KW-1185">Reference proteome</keyword>
<comment type="caution">
    <text evidence="1">The sequence shown here is derived from an EMBL/GenBank/DDBJ whole genome shotgun (WGS) entry which is preliminary data.</text>
</comment>
<dbReference type="EMBL" id="JAFKCS010000218">
    <property type="protein sequence ID" value="MBN7822841.1"/>
    <property type="molecule type" value="Genomic_DNA"/>
</dbReference>
<gene>
    <name evidence="1" type="ORF">J0A65_23460</name>
</gene>
<evidence type="ECO:0000313" key="1">
    <source>
        <dbReference type="EMBL" id="MBN7822841.1"/>
    </source>
</evidence>
<dbReference type="Proteomes" id="UP000663992">
    <property type="component" value="Unassembled WGS sequence"/>
</dbReference>
<sequence>MPHIKDDLPMLHSTTLRALAAMPLLALLLSGCSIHGTYPDAGEADAAKLRFISGLDSATLAVFDAQHCAGQTTGILNNLFVANTARRVDMSIAPPADAEPYLEIRLKPGREAVLMVNTQGRSSVCGSMFSYTPQPGAEYELTFEYADKMCRAMLNRLHQVGDQVSRSPVPLLSKGLPECTGSNGLFPVTPEAQPDTQERVGMIERIIAESLIESMKTEQPPLDKTLLGDNFDKQIDERTRRMGFTLPAAYWDEYQRNIDIATQELSTSKQRTLERYENEYGKYLRQLDTAELRKLVPNSTATDKTLALTVNIRMLRYYRKAGQEVLKESLDSHLTRMADLDKRYAVCERFADCWKK</sequence>